<feature type="compositionally biased region" description="Polar residues" evidence="2">
    <location>
        <begin position="943"/>
        <end position="952"/>
    </location>
</feature>
<dbReference type="InterPro" id="IPR000938">
    <property type="entry name" value="CAP-Gly_domain"/>
</dbReference>
<evidence type="ECO:0000256" key="1">
    <source>
        <dbReference type="SAM" id="Coils"/>
    </source>
</evidence>
<dbReference type="Pfam" id="PF01302">
    <property type="entry name" value="CAP_GLY"/>
    <property type="match status" value="1"/>
</dbReference>
<feature type="non-terminal residue" evidence="4">
    <location>
        <position position="1926"/>
    </location>
</feature>
<feature type="compositionally biased region" description="Low complexity" evidence="2">
    <location>
        <begin position="419"/>
        <end position="442"/>
    </location>
</feature>
<proteinExistence type="predicted"/>
<dbReference type="GO" id="GO:0034453">
    <property type="term" value="P:microtubule anchoring"/>
    <property type="evidence" value="ECO:0007669"/>
    <property type="project" value="InterPro"/>
</dbReference>
<evidence type="ECO:0000313" key="4">
    <source>
        <dbReference type="EMBL" id="CAF3854073.1"/>
    </source>
</evidence>
<feature type="coiled-coil region" evidence="1">
    <location>
        <begin position="689"/>
        <end position="723"/>
    </location>
</feature>
<dbReference type="PANTHER" id="PTHR13958:SF3">
    <property type="entry name" value="CAP-GLY DOMAIN-CONTAINING PROTEIN-RELATED"/>
    <property type="match status" value="1"/>
</dbReference>
<feature type="non-terminal residue" evidence="4">
    <location>
        <position position="1"/>
    </location>
</feature>
<feature type="region of interest" description="Disordered" evidence="2">
    <location>
        <begin position="928"/>
        <end position="986"/>
    </location>
</feature>
<dbReference type="Gene3D" id="2.30.30.190">
    <property type="entry name" value="CAP Gly-rich-like domain"/>
    <property type="match status" value="1"/>
</dbReference>
<dbReference type="PANTHER" id="PTHR13958">
    <property type="entry name" value="CENTROSOME-ASSOCIATED PROTEIN 350"/>
    <property type="match status" value="1"/>
</dbReference>
<feature type="region of interest" description="Disordered" evidence="2">
    <location>
        <begin position="239"/>
        <end position="276"/>
    </location>
</feature>
<accession>A0A819EPE4</accession>
<gene>
    <name evidence="4" type="ORF">UXM345_LOCUS7996</name>
</gene>
<feature type="compositionally biased region" description="Polar residues" evidence="2">
    <location>
        <begin position="443"/>
        <end position="452"/>
    </location>
</feature>
<dbReference type="PROSITE" id="PS50245">
    <property type="entry name" value="CAP_GLY_2"/>
    <property type="match status" value="1"/>
</dbReference>
<dbReference type="InterPro" id="IPR036859">
    <property type="entry name" value="CAP-Gly_dom_sf"/>
</dbReference>
<feature type="compositionally biased region" description="Acidic residues" evidence="2">
    <location>
        <begin position="928"/>
        <end position="941"/>
    </location>
</feature>
<dbReference type="SMART" id="SM01052">
    <property type="entry name" value="CAP_GLY"/>
    <property type="match status" value="1"/>
</dbReference>
<evidence type="ECO:0000256" key="2">
    <source>
        <dbReference type="SAM" id="MobiDB-lite"/>
    </source>
</evidence>
<dbReference type="Proteomes" id="UP000663842">
    <property type="component" value="Unassembled WGS sequence"/>
</dbReference>
<feature type="coiled-coil region" evidence="1">
    <location>
        <begin position="589"/>
        <end position="623"/>
    </location>
</feature>
<protein>
    <recommendedName>
        <fullName evidence="3">CAP-Gly domain-containing protein</fullName>
    </recommendedName>
</protein>
<feature type="compositionally biased region" description="Acidic residues" evidence="2">
    <location>
        <begin position="257"/>
        <end position="275"/>
    </location>
</feature>
<dbReference type="InterPro" id="IPR028750">
    <property type="entry name" value="CEP350/CC187"/>
</dbReference>
<reference evidence="4" key="1">
    <citation type="submission" date="2021-02" db="EMBL/GenBank/DDBJ databases">
        <authorList>
            <person name="Nowell W R."/>
        </authorList>
    </citation>
    <scope>NUCLEOTIDE SEQUENCE</scope>
</reference>
<dbReference type="EMBL" id="CAJOBF010000684">
    <property type="protein sequence ID" value="CAF3854073.1"/>
    <property type="molecule type" value="Genomic_DNA"/>
</dbReference>
<evidence type="ECO:0000313" key="5">
    <source>
        <dbReference type="Proteomes" id="UP000663842"/>
    </source>
</evidence>
<name>A0A819EPE4_9BILA</name>
<feature type="region of interest" description="Disordered" evidence="2">
    <location>
        <begin position="419"/>
        <end position="452"/>
    </location>
</feature>
<organism evidence="4 5">
    <name type="scientific">Rotaria magnacalcarata</name>
    <dbReference type="NCBI Taxonomy" id="392030"/>
    <lineage>
        <taxon>Eukaryota</taxon>
        <taxon>Metazoa</taxon>
        <taxon>Spiralia</taxon>
        <taxon>Gnathifera</taxon>
        <taxon>Rotifera</taxon>
        <taxon>Eurotatoria</taxon>
        <taxon>Bdelloidea</taxon>
        <taxon>Philodinida</taxon>
        <taxon>Philodinidae</taxon>
        <taxon>Rotaria</taxon>
    </lineage>
</organism>
<feature type="domain" description="CAP-Gly" evidence="3">
    <location>
        <begin position="74"/>
        <end position="116"/>
    </location>
</feature>
<dbReference type="GO" id="GO:0005813">
    <property type="term" value="C:centrosome"/>
    <property type="evidence" value="ECO:0007669"/>
    <property type="project" value="InterPro"/>
</dbReference>
<keyword evidence="1" id="KW-0175">Coiled coil</keyword>
<sequence length="1926" mass="214624">MNAPVATERKSFLPLRLPSKTTIESSSVPIAHRQTTAAATPMTLTVENDTKSLFTVGDRVLINGLKSGTLRYVGAVKFAQGLFCGIELDEPDGKHDGLVNNIRYFQCETNHGIFVPQDKVILAPQGRTTATSRIISRLQPSKIARSLTLPSSMNTKLQPIQMKSSPTSNHLPDIIPNTSNSIQSMTIDEQPIVSDNHETVRLTVETNTIMEPLSVTNDESLETDFTDSVSLILHQLQQEQKSLVSQPSTSTIASEEGTIDDDEEDDDDDDTDGLDSESIADSVMSEQAQSIPSLPSTKSIQTDLSFDIKDNITFVKNNLLKSKSLSTSNRSLVGSIKSVNKPKINTQENKVNVNVKKPIIPAPVAAVKKNFERKPSIPLTNNSSTTRKSLLIPPKKPLTLISRLNSLDWKGSQSKLLNQPLSTSNSLNSSHSDLSSNQQSTSKIATKPTSTTFRPVSHSIDLSLDKKPKQARHSLDTAENQLILQKVLYQSLEVTNERLKKQYQTLLNRFDPMLILSQYYIAENEQIKQQHELKLSTIRTEHSQLKNFIKQLQLSHKNEIVTLNERCKNQINTMNGTYNEKCLEYQGQIDKLCNEKIQLETRSQSLQEQVDRFVEEMENSEHADPLLRRVETLEKDKASLQTVVEMRNQELTQLRTRINEQVFQREDQLALQRRIDMAENRNQDLVCLLRNWQLNEKAAIVERDQLKEQVALLERDNQQLTFENETLLYRLRQRSLSVSITSPPKSNINSRSTQKVRNRARSFSSIIATNNTHVDGHLARSSSLNCILNRNFTLTTELHHDVLLPIDCGNNRYRLCLVALSLQIQSDIMSIKYWCQPPAFPFANLNPLQKLHTCILPAVNVTQEPTITMIINSRDIGKVTALATANFTYSPHYDAAQKTLTPIFIFNDENATKEDILSRSVRSVTNDNDDAVESELDDPDCTSEITYSSNGLPKQVDPSKDDESDDAAAPVDFASGIIPDEDRDQPIGEYDDSLAVDCTKGDPLYGHPNVEWIRVANASDFMIDQRINQNVDPDSDGIDFPKMDTYILQVRMKPYVFLQYVSVPSSNVILLYVVVHYESGKRHNVYHSKVEQSPVVENFLAKEPTKFFEVYLNATDDGLPPSDVTLDVGYCIAPKNTHPIIADSEDSLSRPVDLRMNNNADQNDGSISPLISETKLNPLESPDTSMLVKNQPSISDINTENNDPRQIAVNVNGGSIILDPISQPVANDVGRIVPIFETQESPNVPIPSNSLFGTVDSTINQQGSPLLQIVRQPSMFQLPDNTVDSSPIVTSQDQPTAVQVKPPLFIAPMDISRTPTLLNNLPTMTTSQVPAQYSCYNNPRIIGNNNIQNVFSLNAQRQTTISDQINSQSSSPGYSFSSFQYPYHTIVINLRVNTYVHSLSLGSQSNVQRYGLRLYNPGRNVDDTYYSSMTPGYDNQPTVAGIPLAKVAIRLYLNLYTTSDGRPPSNIKIVLNACFDSSSMDGVSNPMIGGQYYRTPSIPQISYIPTDSQQQQQQQSYFINPTLPLTNRVPSRPLIATVDFNDDVSQQPDFSVSAPSPSKPIPFVRTPGQCFDQILIIGGSHITMIRSRNPVDQLVGPEINFGGNGYTFASPSDTYEFEVHFAQPFTIKYIFMSYSSNVESFKVEASHAGMLGVFTSTNTKDGLVVDGFPPMLVSMLAINIMHTTDGSLPNHVTLSIGVCNPIYSPSNEGNEAPEMTDCTSQLRLIGNSKQVARVDIKTSTMQLKANTLINPNQDGMDFLTTDEYTIDIVLNKTMSIDSVTLNPLSNVDSFKIQCHNSHGYYLEIKSIIGWKTINGLANTQANLIRIILLGTEDGNPPNHISIKIAACIPTSLPKIMRSPFKHEMITKRRKPSKFNVRNLTYEGTFPSVTSLLGSDSVHKVDPSQPLAWCIPTNRMTVFRPEIVPTD</sequence>
<evidence type="ECO:0000259" key="3">
    <source>
        <dbReference type="PROSITE" id="PS50245"/>
    </source>
</evidence>
<dbReference type="GO" id="GO:0008017">
    <property type="term" value="F:microtubule binding"/>
    <property type="evidence" value="ECO:0007669"/>
    <property type="project" value="InterPro"/>
</dbReference>
<dbReference type="SUPFAM" id="SSF74924">
    <property type="entry name" value="Cap-Gly domain"/>
    <property type="match status" value="1"/>
</dbReference>
<comment type="caution">
    <text evidence="4">The sequence shown here is derived from an EMBL/GenBank/DDBJ whole genome shotgun (WGS) entry which is preliminary data.</text>
</comment>
<feature type="compositionally biased region" description="Polar residues" evidence="2">
    <location>
        <begin position="239"/>
        <end position="253"/>
    </location>
</feature>